<reference evidence="2 3" key="1">
    <citation type="submission" date="2015-09" db="EMBL/GenBank/DDBJ databases">
        <authorList>
            <consortium name="Pathogen Informatics"/>
        </authorList>
    </citation>
    <scope>NUCLEOTIDE SEQUENCE [LARGE SCALE GENOMIC DNA]</scope>
    <source>
        <strain evidence="2 3">2789STDY5834875</strain>
    </source>
</reference>
<proteinExistence type="predicted"/>
<dbReference type="InterPro" id="IPR036736">
    <property type="entry name" value="ACP-like_sf"/>
</dbReference>
<dbReference type="AlphaFoldDB" id="A0A174YT22"/>
<dbReference type="SUPFAM" id="SSF47336">
    <property type="entry name" value="ACP-like"/>
    <property type="match status" value="1"/>
</dbReference>
<evidence type="ECO:0000259" key="1">
    <source>
        <dbReference type="PROSITE" id="PS50075"/>
    </source>
</evidence>
<gene>
    <name evidence="2" type="ORF">ERS852490_00215</name>
</gene>
<dbReference type="EMBL" id="CZBU01000001">
    <property type="protein sequence ID" value="CUQ74901.1"/>
    <property type="molecule type" value="Genomic_DNA"/>
</dbReference>
<dbReference type="Pfam" id="PF00550">
    <property type="entry name" value="PP-binding"/>
    <property type="match status" value="1"/>
</dbReference>
<dbReference type="Gene3D" id="1.10.1200.10">
    <property type="entry name" value="ACP-like"/>
    <property type="match status" value="1"/>
</dbReference>
<dbReference type="InterPro" id="IPR009081">
    <property type="entry name" value="PP-bd_ACP"/>
</dbReference>
<evidence type="ECO:0000313" key="2">
    <source>
        <dbReference type="EMBL" id="CUQ74901.1"/>
    </source>
</evidence>
<name>A0A174YT22_9FIRM</name>
<organism evidence="2 3">
    <name type="scientific">Lachnospira eligens</name>
    <dbReference type="NCBI Taxonomy" id="39485"/>
    <lineage>
        <taxon>Bacteria</taxon>
        <taxon>Bacillati</taxon>
        <taxon>Bacillota</taxon>
        <taxon>Clostridia</taxon>
        <taxon>Lachnospirales</taxon>
        <taxon>Lachnospiraceae</taxon>
        <taxon>Lachnospira</taxon>
    </lineage>
</organism>
<dbReference type="PROSITE" id="PS50075">
    <property type="entry name" value="CARRIER"/>
    <property type="match status" value="1"/>
</dbReference>
<protein>
    <submittedName>
        <fullName evidence="2">Acyl carrier protein</fullName>
    </submittedName>
</protein>
<accession>A0A174YT22</accession>
<evidence type="ECO:0000313" key="3">
    <source>
        <dbReference type="Proteomes" id="UP000095621"/>
    </source>
</evidence>
<dbReference type="RefSeq" id="WP_022097561.1">
    <property type="nucleotide sequence ID" value="NZ_CZBU01000001.1"/>
</dbReference>
<feature type="domain" description="Carrier" evidence="1">
    <location>
        <begin position="14"/>
        <end position="91"/>
    </location>
</feature>
<sequence>MIKEKGWNIIMNTNEIMPKLKDFLCENLGIDADVLEFDTQLFGDGEIGLDSIDSLEIIAYVDDEFGVQMTGVGKEHFYSIETIAKYIEENA</sequence>
<dbReference type="Proteomes" id="UP000095621">
    <property type="component" value="Unassembled WGS sequence"/>
</dbReference>